<dbReference type="Gene3D" id="1.10.443.10">
    <property type="entry name" value="Intergrase catalytic core"/>
    <property type="match status" value="1"/>
</dbReference>
<dbReference type="InterPro" id="IPR050090">
    <property type="entry name" value="Tyrosine_recombinase_XerCD"/>
</dbReference>
<organism evidence="8 9">
    <name type="scientific">Hydrogenivirga caldilitoris</name>
    <dbReference type="NCBI Taxonomy" id="246264"/>
    <lineage>
        <taxon>Bacteria</taxon>
        <taxon>Pseudomonadati</taxon>
        <taxon>Aquificota</taxon>
        <taxon>Aquificia</taxon>
        <taxon>Aquificales</taxon>
        <taxon>Aquificaceae</taxon>
        <taxon>Hydrogenivirga</taxon>
    </lineage>
</organism>
<sequence>MIKGLSEIMTLKETAKYLKTTREGKIPAVKIESGKDNKVIIRVPYDQELIRKIKTVSGRKWNPQGKYWEVPYSDGLIAKLQNLFGENLFIDPYFYLIPLQRELSIRKYSRKTIKSYVRYNRDFLLFAGKKSEEIKNEDIKKYLYYMVEKKRVATSTLNIIINALKFYYGEVLGKEFIYEVKRPKKDKKLPVVLSKEEVHKILNAPSNIKHKVILMVVYSAGLRVGEVVKLKPEDIDSERGLIHIKGSKGRKDRYTILSQTALKILREYYKEYKPSKWLFEGARKGGHISTRTVQAIFKQACRKAGIKKDVTVHSLRHSFATHLLESGIDLRYIQEILGHKSSKTTEIYTHVSKASIASIKSPIDTIFKERKP</sequence>
<evidence type="ECO:0000256" key="2">
    <source>
        <dbReference type="ARBA" id="ARBA00022908"/>
    </source>
</evidence>
<dbReference type="Pfam" id="PF13495">
    <property type="entry name" value="Phage_int_SAM_4"/>
    <property type="match status" value="1"/>
</dbReference>
<dbReference type="GO" id="GO:0015074">
    <property type="term" value="P:DNA integration"/>
    <property type="evidence" value="ECO:0007669"/>
    <property type="project" value="UniProtKB-KW"/>
</dbReference>
<dbReference type="AlphaFoldDB" id="A0A497XS98"/>
<evidence type="ECO:0000256" key="3">
    <source>
        <dbReference type="ARBA" id="ARBA00023125"/>
    </source>
</evidence>
<dbReference type="NCBIfam" id="NF040815">
    <property type="entry name" value="recomb_XerA_Arch"/>
    <property type="match status" value="1"/>
</dbReference>
<accession>A0A497XS98</accession>
<keyword evidence="9" id="KW-1185">Reference proteome</keyword>
<feature type="domain" description="Core-binding (CB)" evidence="7">
    <location>
        <begin position="90"/>
        <end position="172"/>
    </location>
</feature>
<evidence type="ECO:0000256" key="5">
    <source>
        <dbReference type="PROSITE-ProRule" id="PRU01248"/>
    </source>
</evidence>
<dbReference type="InterPro" id="IPR044068">
    <property type="entry name" value="CB"/>
</dbReference>
<dbReference type="PANTHER" id="PTHR30349:SF64">
    <property type="entry name" value="PROPHAGE INTEGRASE INTD-RELATED"/>
    <property type="match status" value="1"/>
</dbReference>
<evidence type="ECO:0000256" key="1">
    <source>
        <dbReference type="ARBA" id="ARBA00008857"/>
    </source>
</evidence>
<comment type="caution">
    <text evidence="8">The sequence shown here is derived from an EMBL/GenBank/DDBJ whole genome shotgun (WGS) entry which is preliminary data.</text>
</comment>
<dbReference type="GO" id="GO:0003677">
    <property type="term" value="F:DNA binding"/>
    <property type="evidence" value="ECO:0007669"/>
    <property type="project" value="UniProtKB-UniRule"/>
</dbReference>
<dbReference type="Proteomes" id="UP000267841">
    <property type="component" value="Unassembled WGS sequence"/>
</dbReference>
<evidence type="ECO:0000256" key="4">
    <source>
        <dbReference type="ARBA" id="ARBA00023172"/>
    </source>
</evidence>
<dbReference type="PANTHER" id="PTHR30349">
    <property type="entry name" value="PHAGE INTEGRASE-RELATED"/>
    <property type="match status" value="1"/>
</dbReference>
<evidence type="ECO:0000259" key="6">
    <source>
        <dbReference type="PROSITE" id="PS51898"/>
    </source>
</evidence>
<evidence type="ECO:0000313" key="9">
    <source>
        <dbReference type="Proteomes" id="UP000267841"/>
    </source>
</evidence>
<dbReference type="InterPro" id="IPR013762">
    <property type="entry name" value="Integrase-like_cat_sf"/>
</dbReference>
<dbReference type="Gene3D" id="1.10.150.130">
    <property type="match status" value="1"/>
</dbReference>
<dbReference type="InterPro" id="IPR002104">
    <property type="entry name" value="Integrase_catalytic"/>
</dbReference>
<dbReference type="SUPFAM" id="SSF56349">
    <property type="entry name" value="DNA breaking-rejoining enzymes"/>
    <property type="match status" value="1"/>
</dbReference>
<dbReference type="Pfam" id="PF00589">
    <property type="entry name" value="Phage_integrase"/>
    <property type="match status" value="1"/>
</dbReference>
<evidence type="ECO:0000313" key="8">
    <source>
        <dbReference type="EMBL" id="RLJ71121.1"/>
    </source>
</evidence>
<keyword evidence="3 5" id="KW-0238">DNA-binding</keyword>
<dbReference type="CDD" id="cd01193">
    <property type="entry name" value="INT_IntI_C"/>
    <property type="match status" value="1"/>
</dbReference>
<dbReference type="InterPro" id="IPR011010">
    <property type="entry name" value="DNA_brk_join_enz"/>
</dbReference>
<dbReference type="PROSITE" id="PS51898">
    <property type="entry name" value="TYR_RECOMBINASE"/>
    <property type="match status" value="1"/>
</dbReference>
<dbReference type="EMBL" id="RCCJ01000001">
    <property type="protein sequence ID" value="RLJ71121.1"/>
    <property type="molecule type" value="Genomic_DNA"/>
</dbReference>
<keyword evidence="4" id="KW-0233">DNA recombination</keyword>
<dbReference type="InterPro" id="IPR004107">
    <property type="entry name" value="Integrase_SAM-like_N"/>
</dbReference>
<dbReference type="PROSITE" id="PS51900">
    <property type="entry name" value="CB"/>
    <property type="match status" value="1"/>
</dbReference>
<dbReference type="GO" id="GO:0006310">
    <property type="term" value="P:DNA recombination"/>
    <property type="evidence" value="ECO:0007669"/>
    <property type="project" value="UniProtKB-KW"/>
</dbReference>
<gene>
    <name evidence="8" type="ORF">BCF55_1416</name>
</gene>
<dbReference type="InterPro" id="IPR010998">
    <property type="entry name" value="Integrase_recombinase_N"/>
</dbReference>
<dbReference type="RefSeq" id="WP_211322886.1">
    <property type="nucleotide sequence ID" value="NZ_RCCJ01000001.1"/>
</dbReference>
<protein>
    <submittedName>
        <fullName evidence="8">Site-specific recombinase XerD</fullName>
    </submittedName>
</protein>
<feature type="domain" description="Tyr recombinase" evidence="6">
    <location>
        <begin position="188"/>
        <end position="361"/>
    </location>
</feature>
<name>A0A497XS98_9AQUI</name>
<comment type="similarity">
    <text evidence="1">Belongs to the 'phage' integrase family.</text>
</comment>
<evidence type="ECO:0000259" key="7">
    <source>
        <dbReference type="PROSITE" id="PS51900"/>
    </source>
</evidence>
<proteinExistence type="inferred from homology"/>
<reference evidence="8 9" key="1">
    <citation type="submission" date="2018-10" db="EMBL/GenBank/DDBJ databases">
        <title>Genomic Encyclopedia of Archaeal and Bacterial Type Strains, Phase II (KMG-II): from individual species to whole genera.</title>
        <authorList>
            <person name="Goeker M."/>
        </authorList>
    </citation>
    <scope>NUCLEOTIDE SEQUENCE [LARGE SCALE GENOMIC DNA]</scope>
    <source>
        <strain evidence="8 9">DSM 16510</strain>
    </source>
</reference>
<keyword evidence="2" id="KW-0229">DNA integration</keyword>